<feature type="compositionally biased region" description="Polar residues" evidence="1">
    <location>
        <begin position="162"/>
        <end position="172"/>
    </location>
</feature>
<dbReference type="Proteomes" id="UP000250235">
    <property type="component" value="Unassembled WGS sequence"/>
</dbReference>
<dbReference type="EMBL" id="KV001443">
    <property type="protein sequence ID" value="KZV38916.1"/>
    <property type="molecule type" value="Genomic_DNA"/>
</dbReference>
<accession>A0A2Z7BX95</accession>
<gene>
    <name evidence="2" type="ORF">F511_30480</name>
</gene>
<name>A0A2Z7BX95_9LAMI</name>
<sequence length="208" mass="23586">MKLKSPAAVVRGGPLIRVRWRAHGRAIVAPHGRAMCACRASRPSRWPQLRARRCALDARRWAGRMSGRAQTIAQVASRCCAARGDTPHLMLRRWKHAGRRWASFVRRCWPTIGRWLRAGRAMGARRCARPRVVLGIRIRPPARQRKNKKQVPGGDQYKKSDNYNNHCGSLRQSGPRPDPRLLRQAALEALTRSARTDSPRRRINSSAS</sequence>
<feature type="region of interest" description="Disordered" evidence="1">
    <location>
        <begin position="142"/>
        <end position="179"/>
    </location>
</feature>
<proteinExistence type="predicted"/>
<feature type="region of interest" description="Disordered" evidence="1">
    <location>
        <begin position="189"/>
        <end position="208"/>
    </location>
</feature>
<evidence type="ECO:0000313" key="2">
    <source>
        <dbReference type="EMBL" id="KZV38916.1"/>
    </source>
</evidence>
<protein>
    <submittedName>
        <fullName evidence="2">Uncharacterized protein</fullName>
    </submittedName>
</protein>
<keyword evidence="3" id="KW-1185">Reference proteome</keyword>
<organism evidence="2 3">
    <name type="scientific">Dorcoceras hygrometricum</name>
    <dbReference type="NCBI Taxonomy" id="472368"/>
    <lineage>
        <taxon>Eukaryota</taxon>
        <taxon>Viridiplantae</taxon>
        <taxon>Streptophyta</taxon>
        <taxon>Embryophyta</taxon>
        <taxon>Tracheophyta</taxon>
        <taxon>Spermatophyta</taxon>
        <taxon>Magnoliopsida</taxon>
        <taxon>eudicotyledons</taxon>
        <taxon>Gunneridae</taxon>
        <taxon>Pentapetalae</taxon>
        <taxon>asterids</taxon>
        <taxon>lamiids</taxon>
        <taxon>Lamiales</taxon>
        <taxon>Gesneriaceae</taxon>
        <taxon>Didymocarpoideae</taxon>
        <taxon>Trichosporeae</taxon>
        <taxon>Loxocarpinae</taxon>
        <taxon>Dorcoceras</taxon>
    </lineage>
</organism>
<evidence type="ECO:0000313" key="3">
    <source>
        <dbReference type="Proteomes" id="UP000250235"/>
    </source>
</evidence>
<reference evidence="2 3" key="1">
    <citation type="journal article" date="2015" name="Proc. Natl. Acad. Sci. U.S.A.">
        <title>The resurrection genome of Boea hygrometrica: A blueprint for survival of dehydration.</title>
        <authorList>
            <person name="Xiao L."/>
            <person name="Yang G."/>
            <person name="Zhang L."/>
            <person name="Yang X."/>
            <person name="Zhao S."/>
            <person name="Ji Z."/>
            <person name="Zhou Q."/>
            <person name="Hu M."/>
            <person name="Wang Y."/>
            <person name="Chen M."/>
            <person name="Xu Y."/>
            <person name="Jin H."/>
            <person name="Xiao X."/>
            <person name="Hu G."/>
            <person name="Bao F."/>
            <person name="Hu Y."/>
            <person name="Wan P."/>
            <person name="Li L."/>
            <person name="Deng X."/>
            <person name="Kuang T."/>
            <person name="Xiang C."/>
            <person name="Zhu J.K."/>
            <person name="Oliver M.J."/>
            <person name="He Y."/>
        </authorList>
    </citation>
    <scope>NUCLEOTIDE SEQUENCE [LARGE SCALE GENOMIC DNA]</scope>
    <source>
        <strain evidence="3">cv. XS01</strain>
    </source>
</reference>
<dbReference type="AlphaFoldDB" id="A0A2Z7BX95"/>
<evidence type="ECO:0000256" key="1">
    <source>
        <dbReference type="SAM" id="MobiDB-lite"/>
    </source>
</evidence>